<dbReference type="STRING" id="1618583.US75_C0001G0030"/>
<dbReference type="PANTHER" id="PTHR11078">
    <property type="entry name" value="N UTILIZATION SUBSTANCE PROTEIN B-RELATED"/>
    <property type="match status" value="1"/>
</dbReference>
<dbReference type="GO" id="GO:0005829">
    <property type="term" value="C:cytosol"/>
    <property type="evidence" value="ECO:0007669"/>
    <property type="project" value="TreeGrafter"/>
</dbReference>
<evidence type="ECO:0000256" key="2">
    <source>
        <dbReference type="ARBA" id="ARBA00022814"/>
    </source>
</evidence>
<dbReference type="InterPro" id="IPR011605">
    <property type="entry name" value="NusB_fam"/>
</dbReference>
<dbReference type="Gene3D" id="1.10.940.10">
    <property type="entry name" value="NusB-like"/>
    <property type="match status" value="1"/>
</dbReference>
<dbReference type="GO" id="GO:0031564">
    <property type="term" value="P:transcription antitermination"/>
    <property type="evidence" value="ECO:0007669"/>
    <property type="project" value="UniProtKB-KW"/>
</dbReference>
<keyword evidence="5" id="KW-0804">Transcription</keyword>
<evidence type="ECO:0000313" key="8">
    <source>
        <dbReference type="Proteomes" id="UP000034096"/>
    </source>
</evidence>
<keyword evidence="2" id="KW-0889">Transcription antitermination</keyword>
<sequence length="120" mass="13633">MKTSKDPRHIYRRKMIKSLFAESFHHQKSTDSEILNITAMLSKIDKTIQKAAPTWPLEKINKIDLAILRFAIYEVLKGSAPKKVIIDEAVEIAKEYGSETSSSFVNGVLGTIYQPKKTHE</sequence>
<dbReference type="PANTHER" id="PTHR11078:SF3">
    <property type="entry name" value="ANTITERMINATION NUSB DOMAIN-CONTAINING PROTEIN"/>
    <property type="match status" value="1"/>
</dbReference>
<dbReference type="InterPro" id="IPR035926">
    <property type="entry name" value="NusB-like_sf"/>
</dbReference>
<keyword evidence="4" id="KW-0805">Transcription regulation</keyword>
<dbReference type="AlphaFoldDB" id="A0A0G0INS4"/>
<proteinExistence type="inferred from homology"/>
<dbReference type="GO" id="GO:0003723">
    <property type="term" value="F:RNA binding"/>
    <property type="evidence" value="ECO:0007669"/>
    <property type="project" value="UniProtKB-KW"/>
</dbReference>
<accession>A0A0G0INS4</accession>
<organism evidence="7 8">
    <name type="scientific">Candidatus Woesebacteria bacterium GW2011_GWC1_38_13</name>
    <dbReference type="NCBI Taxonomy" id="1618583"/>
    <lineage>
        <taxon>Bacteria</taxon>
        <taxon>Candidatus Woeseibacteriota</taxon>
    </lineage>
</organism>
<gene>
    <name evidence="7" type="ORF">US75_C0001G0030</name>
</gene>
<evidence type="ECO:0000313" key="7">
    <source>
        <dbReference type="EMBL" id="KKQ56973.1"/>
    </source>
</evidence>
<dbReference type="EMBL" id="LBUE01000001">
    <property type="protein sequence ID" value="KKQ56973.1"/>
    <property type="molecule type" value="Genomic_DNA"/>
</dbReference>
<dbReference type="Proteomes" id="UP000034096">
    <property type="component" value="Unassembled WGS sequence"/>
</dbReference>
<comment type="similarity">
    <text evidence="1">Belongs to the NusB family.</text>
</comment>
<dbReference type="GO" id="GO:0006353">
    <property type="term" value="P:DNA-templated transcription termination"/>
    <property type="evidence" value="ECO:0007669"/>
    <property type="project" value="InterPro"/>
</dbReference>
<evidence type="ECO:0000256" key="1">
    <source>
        <dbReference type="ARBA" id="ARBA00005952"/>
    </source>
</evidence>
<dbReference type="InterPro" id="IPR006027">
    <property type="entry name" value="NusB_RsmB_TIM44"/>
</dbReference>
<evidence type="ECO:0000256" key="4">
    <source>
        <dbReference type="ARBA" id="ARBA00023015"/>
    </source>
</evidence>
<evidence type="ECO:0000259" key="6">
    <source>
        <dbReference type="Pfam" id="PF01029"/>
    </source>
</evidence>
<protein>
    <submittedName>
        <fullName evidence="7">N utilization substance protein B-like protein</fullName>
    </submittedName>
</protein>
<evidence type="ECO:0000256" key="3">
    <source>
        <dbReference type="ARBA" id="ARBA00022884"/>
    </source>
</evidence>
<keyword evidence="3" id="KW-0694">RNA-binding</keyword>
<dbReference type="SUPFAM" id="SSF48013">
    <property type="entry name" value="NusB-like"/>
    <property type="match status" value="1"/>
</dbReference>
<comment type="caution">
    <text evidence="7">The sequence shown here is derived from an EMBL/GenBank/DDBJ whole genome shotgun (WGS) entry which is preliminary data.</text>
</comment>
<feature type="domain" description="NusB/RsmB/TIM44" evidence="6">
    <location>
        <begin position="36"/>
        <end position="113"/>
    </location>
</feature>
<dbReference type="Pfam" id="PF01029">
    <property type="entry name" value="NusB"/>
    <property type="match status" value="1"/>
</dbReference>
<evidence type="ECO:0000256" key="5">
    <source>
        <dbReference type="ARBA" id="ARBA00023163"/>
    </source>
</evidence>
<name>A0A0G0INS4_9BACT</name>
<reference evidence="7 8" key="1">
    <citation type="journal article" date="2015" name="Nature">
        <title>rRNA introns, odd ribosomes, and small enigmatic genomes across a large radiation of phyla.</title>
        <authorList>
            <person name="Brown C.T."/>
            <person name="Hug L.A."/>
            <person name="Thomas B.C."/>
            <person name="Sharon I."/>
            <person name="Castelle C.J."/>
            <person name="Singh A."/>
            <person name="Wilkins M.J."/>
            <person name="Williams K.H."/>
            <person name="Banfield J.F."/>
        </authorList>
    </citation>
    <scope>NUCLEOTIDE SEQUENCE [LARGE SCALE GENOMIC DNA]</scope>
</reference>
<dbReference type="NCBIfam" id="TIGR01951">
    <property type="entry name" value="nusB"/>
    <property type="match status" value="1"/>
</dbReference>